<dbReference type="RefSeq" id="WP_206643286.1">
    <property type="nucleotide sequence ID" value="NZ_CP071247.1"/>
</dbReference>
<feature type="domain" description="Tll0287-like" evidence="1">
    <location>
        <begin position="39"/>
        <end position="190"/>
    </location>
</feature>
<dbReference type="InterPro" id="IPR021796">
    <property type="entry name" value="Tll0287-like_dom"/>
</dbReference>
<dbReference type="Pfam" id="PF11845">
    <property type="entry name" value="Tll0287-like"/>
    <property type="match status" value="1"/>
</dbReference>
<reference evidence="2 3" key="1">
    <citation type="submission" date="2021-03" db="EMBL/GenBank/DDBJ databases">
        <title>Genome sequencing of Marinobacter sp. LPB0319.</title>
        <authorList>
            <person name="Kim J."/>
        </authorList>
    </citation>
    <scope>NUCLEOTIDE SEQUENCE [LARGE SCALE GENOMIC DNA]</scope>
    <source>
        <strain evidence="2 3">LPB0319</strain>
    </source>
</reference>
<sequence length="194" mass="20916">MKKGITTSALVATALLAGCGGSEEPPQTGIEPKIFTDSLFAVMNSDRANYTKLIVQRLGPNGADAIKPNEHWEDMEGSAPLPAQMFRYGAEGVADVTDAFSYSLQSLWPVNKQNAPKTEVEQEGLQFIADNPGQNFYGEETLGDTTYFTAVYPDVAVSPACTSCHNDHKDSPRSDFEIGEVMGGVVIRLPLPKS</sequence>
<keyword evidence="3" id="KW-1185">Reference proteome</keyword>
<accession>A0ABX7MRQ4</accession>
<name>A0ABX7MRQ4_9GAMM</name>
<evidence type="ECO:0000313" key="2">
    <source>
        <dbReference type="EMBL" id="QSP94064.1"/>
    </source>
</evidence>
<dbReference type="EMBL" id="CP071247">
    <property type="protein sequence ID" value="QSP94064.1"/>
    <property type="molecule type" value="Genomic_DNA"/>
</dbReference>
<evidence type="ECO:0000259" key="1">
    <source>
        <dbReference type="Pfam" id="PF11845"/>
    </source>
</evidence>
<organism evidence="2 3">
    <name type="scientific">Marinobacter salinisoli</name>
    <dbReference type="NCBI Taxonomy" id="2769486"/>
    <lineage>
        <taxon>Bacteria</taxon>
        <taxon>Pseudomonadati</taxon>
        <taxon>Pseudomonadota</taxon>
        <taxon>Gammaproteobacteria</taxon>
        <taxon>Pseudomonadales</taxon>
        <taxon>Marinobacteraceae</taxon>
        <taxon>Marinobacter</taxon>
    </lineage>
</organism>
<gene>
    <name evidence="2" type="ORF">LPB19_12785</name>
</gene>
<proteinExistence type="predicted"/>
<dbReference type="Proteomes" id="UP000663555">
    <property type="component" value="Chromosome"/>
</dbReference>
<dbReference type="PROSITE" id="PS51257">
    <property type="entry name" value="PROKAR_LIPOPROTEIN"/>
    <property type="match status" value="1"/>
</dbReference>
<protein>
    <submittedName>
        <fullName evidence="2">DUF3365 domain-containing protein</fullName>
    </submittedName>
</protein>
<evidence type="ECO:0000313" key="3">
    <source>
        <dbReference type="Proteomes" id="UP000663555"/>
    </source>
</evidence>